<evidence type="ECO:0000313" key="2">
    <source>
        <dbReference type="Proteomes" id="UP001597525"/>
    </source>
</evidence>
<name>A0ABW6BQC0_9SPHI</name>
<keyword evidence="2" id="KW-1185">Reference proteome</keyword>
<comment type="caution">
    <text evidence="1">The sequence shown here is derived from an EMBL/GenBank/DDBJ whole genome shotgun (WGS) entry which is preliminary data.</text>
</comment>
<evidence type="ECO:0000313" key="1">
    <source>
        <dbReference type="EMBL" id="MFD2969895.1"/>
    </source>
</evidence>
<sequence>MKTITLSMATVGLLTMASCQNIKEEKNDPKVISQQAIEVHDEIMPQISSFDKHSILIDSLLDNLAGMQNSNNALDTAATRRDLTQLKSDLESATDKMMVWMKEYQPDSADATYQKAEVERISNLRTEFETVSKSAEKVLTPFNK</sequence>
<dbReference type="PROSITE" id="PS51257">
    <property type="entry name" value="PROKAR_LIPOPROTEIN"/>
    <property type="match status" value="1"/>
</dbReference>
<reference evidence="2" key="1">
    <citation type="journal article" date="2019" name="Int. J. Syst. Evol. Microbiol.">
        <title>The Global Catalogue of Microorganisms (GCM) 10K type strain sequencing project: providing services to taxonomists for standard genome sequencing and annotation.</title>
        <authorList>
            <consortium name="The Broad Institute Genomics Platform"/>
            <consortium name="The Broad Institute Genome Sequencing Center for Infectious Disease"/>
            <person name="Wu L."/>
            <person name="Ma J."/>
        </authorList>
    </citation>
    <scope>NUCLEOTIDE SEQUENCE [LARGE SCALE GENOMIC DNA]</scope>
    <source>
        <strain evidence="2">KCTC 22814</strain>
    </source>
</reference>
<accession>A0ABW6BQC0</accession>
<dbReference type="EMBL" id="JBHUPB010000015">
    <property type="protein sequence ID" value="MFD2969895.1"/>
    <property type="molecule type" value="Genomic_DNA"/>
</dbReference>
<dbReference type="RefSeq" id="WP_320183381.1">
    <property type="nucleotide sequence ID" value="NZ_CP138332.1"/>
</dbReference>
<protein>
    <submittedName>
        <fullName evidence="1">Transposase</fullName>
    </submittedName>
</protein>
<proteinExistence type="predicted"/>
<dbReference type="Proteomes" id="UP001597525">
    <property type="component" value="Unassembled WGS sequence"/>
</dbReference>
<organism evidence="1 2">
    <name type="scientific">Sphingobacterium bambusae</name>
    <dbReference type="NCBI Taxonomy" id="662858"/>
    <lineage>
        <taxon>Bacteria</taxon>
        <taxon>Pseudomonadati</taxon>
        <taxon>Bacteroidota</taxon>
        <taxon>Sphingobacteriia</taxon>
        <taxon>Sphingobacteriales</taxon>
        <taxon>Sphingobacteriaceae</taxon>
        <taxon>Sphingobacterium</taxon>
    </lineage>
</organism>
<gene>
    <name evidence="1" type="ORF">ACFS7Y_21075</name>
</gene>